<dbReference type="Pfam" id="PF00254">
    <property type="entry name" value="FKBP_C"/>
    <property type="match status" value="1"/>
</dbReference>
<dbReference type="eggNOG" id="KOG0543">
    <property type="taxonomic scope" value="Eukaryota"/>
</dbReference>
<dbReference type="Gene3D" id="3.10.50.40">
    <property type="match status" value="1"/>
</dbReference>
<feature type="region of interest" description="Disordered" evidence="5">
    <location>
        <begin position="38"/>
        <end position="66"/>
    </location>
</feature>
<dbReference type="PROSITE" id="PS50059">
    <property type="entry name" value="FKBP_PPIASE"/>
    <property type="match status" value="1"/>
</dbReference>
<dbReference type="SMART" id="SM00028">
    <property type="entry name" value="TPR"/>
    <property type="match status" value="3"/>
</dbReference>
<dbReference type="InterPro" id="IPR011990">
    <property type="entry name" value="TPR-like_helical_dom_sf"/>
</dbReference>
<name>A0A1I8MHG7_MUSDO</name>
<dbReference type="SUPFAM" id="SSF54534">
    <property type="entry name" value="FKBP-like"/>
    <property type="match status" value="1"/>
</dbReference>
<dbReference type="InterPro" id="IPR001179">
    <property type="entry name" value="PPIase_FKBP_dom"/>
</dbReference>
<feature type="repeat" description="TPR" evidence="4">
    <location>
        <begin position="261"/>
        <end position="294"/>
    </location>
</feature>
<dbReference type="InterPro" id="IPR019734">
    <property type="entry name" value="TPR_rpt"/>
</dbReference>
<keyword evidence="3 10" id="KW-0413">Isomerase</keyword>
<dbReference type="GeneID" id="101896907"/>
<dbReference type="InterPro" id="IPR050754">
    <property type="entry name" value="FKBP4/5/8-like"/>
</dbReference>
<sequence>MDAEKSSNSSFEDLSNLNEADKADMKAASEALLDKERQAAKVAAGNDSEVAADAETKTDDDAEGEDVCDVLGNGQLVKRVLKKSKVNKRPQRGDKVTLNFTGKLDDGRVVEKQENFQVHVGDFEVIQGLDMVVPLMNVGEVAEVKVDPRFAYGSLGLKNDADPELNIPPDSKLTYEVHLLDTKYEDYSDLKAYEIRKQYGTRKKERANFWYNRSEYNTAIQLYRRALEYLDNRDGDPDNEFDKEDIELSNNELQSLLDDRLIVYNNLAMAQIKISAFDAALQSVEHVLRCQPNNSKALYRKGRILEGKGDTKGAISLLQKAATLEPENRTVQQDLAKLIIKARREEHNEKKMYQKMLGQANKLEQKNKQPQKQQTVESSKLKLLGYLMGSILIGVAGVAMYRYKY</sequence>
<dbReference type="KEGG" id="mde:101896907"/>
<evidence type="ECO:0000256" key="1">
    <source>
        <dbReference type="ARBA" id="ARBA00022737"/>
    </source>
</evidence>
<reference evidence="8" key="1">
    <citation type="submission" date="2020-05" db="UniProtKB">
        <authorList>
            <consortium name="EnsemblMetazoa"/>
        </authorList>
    </citation>
    <scope>IDENTIFICATION</scope>
    <source>
        <strain evidence="8">Aabys</strain>
    </source>
</reference>
<evidence type="ECO:0000256" key="6">
    <source>
        <dbReference type="SAM" id="Phobius"/>
    </source>
</evidence>
<keyword evidence="6" id="KW-0472">Membrane</keyword>
<dbReference type="Pfam" id="PF13181">
    <property type="entry name" value="TPR_8"/>
    <property type="match status" value="1"/>
</dbReference>
<keyword evidence="1" id="KW-0677">Repeat</keyword>
<dbReference type="Proteomes" id="UP001652621">
    <property type="component" value="Unplaced"/>
</dbReference>
<dbReference type="PANTHER" id="PTHR46512">
    <property type="entry name" value="PEPTIDYLPROLYL ISOMERASE"/>
    <property type="match status" value="1"/>
</dbReference>
<dbReference type="InterPro" id="IPR046357">
    <property type="entry name" value="PPIase_dom_sf"/>
</dbReference>
<feature type="transmembrane region" description="Helical" evidence="6">
    <location>
        <begin position="383"/>
        <end position="403"/>
    </location>
</feature>
<dbReference type="GO" id="GO:0043066">
    <property type="term" value="P:negative regulation of apoptotic process"/>
    <property type="evidence" value="ECO:0007669"/>
    <property type="project" value="TreeGrafter"/>
</dbReference>
<keyword evidence="3" id="KW-0697">Rotamase</keyword>
<feature type="domain" description="PPIase FKBP-type" evidence="7">
    <location>
        <begin position="93"/>
        <end position="183"/>
    </location>
</feature>
<evidence type="ECO:0000313" key="10">
    <source>
        <dbReference type="RefSeq" id="XP_005176045.1"/>
    </source>
</evidence>
<dbReference type="EC" id="5.2.1.8" evidence="3"/>
<dbReference type="PROSITE" id="PS50005">
    <property type="entry name" value="TPR"/>
    <property type="match status" value="2"/>
</dbReference>
<dbReference type="OrthoDB" id="532682at2759"/>
<evidence type="ECO:0000313" key="8">
    <source>
        <dbReference type="EnsemblMetazoa" id="MDOA004938-PA"/>
    </source>
</evidence>
<evidence type="ECO:0000256" key="4">
    <source>
        <dbReference type="PROSITE-ProRule" id="PRU00339"/>
    </source>
</evidence>
<evidence type="ECO:0000313" key="9">
    <source>
        <dbReference type="Proteomes" id="UP001652621"/>
    </source>
</evidence>
<dbReference type="VEuPathDB" id="VectorBase:MDOMA2_020184"/>
<dbReference type="Gene3D" id="1.25.40.10">
    <property type="entry name" value="Tetratricopeptide repeat domain"/>
    <property type="match status" value="1"/>
</dbReference>
<evidence type="ECO:0000259" key="7">
    <source>
        <dbReference type="PROSITE" id="PS50059"/>
    </source>
</evidence>
<organism evidence="8">
    <name type="scientific">Musca domestica</name>
    <name type="common">House fly</name>
    <dbReference type="NCBI Taxonomy" id="7370"/>
    <lineage>
        <taxon>Eukaryota</taxon>
        <taxon>Metazoa</taxon>
        <taxon>Ecdysozoa</taxon>
        <taxon>Arthropoda</taxon>
        <taxon>Hexapoda</taxon>
        <taxon>Insecta</taxon>
        <taxon>Pterygota</taxon>
        <taxon>Neoptera</taxon>
        <taxon>Endopterygota</taxon>
        <taxon>Diptera</taxon>
        <taxon>Brachycera</taxon>
        <taxon>Muscomorpha</taxon>
        <taxon>Muscoidea</taxon>
        <taxon>Muscidae</taxon>
        <taxon>Musca</taxon>
    </lineage>
</organism>
<feature type="repeat" description="TPR" evidence="4">
    <location>
        <begin position="295"/>
        <end position="328"/>
    </location>
</feature>
<dbReference type="PANTHER" id="PTHR46512:SF1">
    <property type="entry name" value="PEPTIDYLPROLYL ISOMERASE"/>
    <property type="match status" value="1"/>
</dbReference>
<reference evidence="10" key="2">
    <citation type="submission" date="2025-04" db="UniProtKB">
        <authorList>
            <consortium name="RefSeq"/>
        </authorList>
    </citation>
    <scope>IDENTIFICATION</scope>
    <source>
        <strain evidence="10">Aabys</strain>
    </source>
</reference>
<dbReference type="STRING" id="7370.A0A1I8MHG7"/>
<dbReference type="GO" id="GO:0012505">
    <property type="term" value="C:endomembrane system"/>
    <property type="evidence" value="ECO:0007669"/>
    <property type="project" value="TreeGrafter"/>
</dbReference>
<gene>
    <name evidence="8" type="primary">101896907</name>
    <name evidence="10" type="synonym">LOC101896907</name>
</gene>
<dbReference type="GO" id="GO:0044183">
    <property type="term" value="F:protein folding chaperone"/>
    <property type="evidence" value="ECO:0007669"/>
    <property type="project" value="TreeGrafter"/>
</dbReference>
<proteinExistence type="predicted"/>
<evidence type="ECO:0000256" key="5">
    <source>
        <dbReference type="SAM" id="MobiDB-lite"/>
    </source>
</evidence>
<dbReference type="RefSeq" id="XP_005176045.1">
    <property type="nucleotide sequence ID" value="XM_005175988.3"/>
</dbReference>
<evidence type="ECO:0000256" key="2">
    <source>
        <dbReference type="ARBA" id="ARBA00022803"/>
    </source>
</evidence>
<comment type="catalytic activity">
    <reaction evidence="3">
        <text>[protein]-peptidylproline (omega=180) = [protein]-peptidylproline (omega=0)</text>
        <dbReference type="Rhea" id="RHEA:16237"/>
        <dbReference type="Rhea" id="RHEA-COMP:10747"/>
        <dbReference type="Rhea" id="RHEA-COMP:10748"/>
        <dbReference type="ChEBI" id="CHEBI:83833"/>
        <dbReference type="ChEBI" id="CHEBI:83834"/>
        <dbReference type="EC" id="5.2.1.8"/>
    </reaction>
</comment>
<protein>
    <recommendedName>
        <fullName evidence="3">peptidylprolyl isomerase</fullName>
        <ecNumber evidence="3">5.2.1.8</ecNumber>
    </recommendedName>
</protein>
<dbReference type="EnsemblMetazoa" id="MDOA004938-RA">
    <property type="protein sequence ID" value="MDOA004938-PA"/>
    <property type="gene ID" value="MDOA004938"/>
</dbReference>
<dbReference type="GO" id="GO:0005740">
    <property type="term" value="C:mitochondrial envelope"/>
    <property type="evidence" value="ECO:0007669"/>
    <property type="project" value="TreeGrafter"/>
</dbReference>
<dbReference type="GO" id="GO:0003755">
    <property type="term" value="F:peptidyl-prolyl cis-trans isomerase activity"/>
    <property type="evidence" value="ECO:0007669"/>
    <property type="project" value="UniProtKB-KW"/>
</dbReference>
<keyword evidence="6" id="KW-1133">Transmembrane helix</keyword>
<dbReference type="AlphaFoldDB" id="A0A1I8MHG7"/>
<dbReference type="GO" id="GO:0016020">
    <property type="term" value="C:membrane"/>
    <property type="evidence" value="ECO:0007669"/>
    <property type="project" value="TreeGrafter"/>
</dbReference>
<evidence type="ECO:0000256" key="3">
    <source>
        <dbReference type="PROSITE-ProRule" id="PRU00277"/>
    </source>
</evidence>
<dbReference type="SUPFAM" id="SSF48452">
    <property type="entry name" value="TPR-like"/>
    <property type="match status" value="1"/>
</dbReference>
<dbReference type="VEuPathDB" id="VectorBase:MDOA004938"/>
<keyword evidence="2 4" id="KW-0802">TPR repeat</keyword>
<dbReference type="FunFam" id="1.25.40.10:FF:000113">
    <property type="entry name" value="Peptidylprolyl isomerase"/>
    <property type="match status" value="1"/>
</dbReference>
<keyword evidence="9" id="KW-1185">Reference proteome</keyword>
<dbReference type="GO" id="GO:0005829">
    <property type="term" value="C:cytosol"/>
    <property type="evidence" value="ECO:0007669"/>
    <property type="project" value="TreeGrafter"/>
</dbReference>
<accession>A0A1I8MHG7</accession>
<keyword evidence="6" id="KW-0812">Transmembrane</keyword>